<dbReference type="InterPro" id="IPR050680">
    <property type="entry name" value="YpeA/RimI_acetyltransf"/>
</dbReference>
<keyword evidence="1" id="KW-0808">Transferase</keyword>
<dbReference type="PANTHER" id="PTHR43420:SF47">
    <property type="entry name" value="N-ACETYLTRANSFERASE DOMAIN-CONTAINING PROTEIN"/>
    <property type="match status" value="1"/>
</dbReference>
<evidence type="ECO:0000256" key="2">
    <source>
        <dbReference type="ARBA" id="ARBA00023315"/>
    </source>
</evidence>
<proteinExistence type="predicted"/>
<evidence type="ECO:0000256" key="1">
    <source>
        <dbReference type="ARBA" id="ARBA00022679"/>
    </source>
</evidence>
<dbReference type="Gene3D" id="3.40.630.30">
    <property type="match status" value="1"/>
</dbReference>
<gene>
    <name evidence="4" type="ORF">MUN88_09100</name>
</gene>
<feature type="domain" description="N-acetyltransferase" evidence="3">
    <location>
        <begin position="3"/>
        <end position="171"/>
    </location>
</feature>
<protein>
    <submittedName>
        <fullName evidence="4">GNAT family N-acetyltransferase</fullName>
    </submittedName>
</protein>
<dbReference type="Proteomes" id="UP000831782">
    <property type="component" value="Chromosome"/>
</dbReference>
<name>A0ABY4F1T7_9BACI</name>
<dbReference type="PROSITE" id="PS51186">
    <property type="entry name" value="GNAT"/>
    <property type="match status" value="1"/>
</dbReference>
<dbReference type="SUPFAM" id="SSF55729">
    <property type="entry name" value="Acyl-CoA N-acyltransferases (Nat)"/>
    <property type="match status" value="1"/>
</dbReference>
<dbReference type="CDD" id="cd04301">
    <property type="entry name" value="NAT_SF"/>
    <property type="match status" value="1"/>
</dbReference>
<evidence type="ECO:0000313" key="5">
    <source>
        <dbReference type="Proteomes" id="UP000831782"/>
    </source>
</evidence>
<evidence type="ECO:0000313" key="4">
    <source>
        <dbReference type="EMBL" id="UOQ50191.1"/>
    </source>
</evidence>
<dbReference type="Pfam" id="PF00583">
    <property type="entry name" value="Acetyltransf_1"/>
    <property type="match status" value="1"/>
</dbReference>
<accession>A0ABY4F1T7</accession>
<dbReference type="EMBL" id="CP095072">
    <property type="protein sequence ID" value="UOQ50191.1"/>
    <property type="molecule type" value="Genomic_DNA"/>
</dbReference>
<reference evidence="4 5" key="1">
    <citation type="submission" date="2022-04" db="EMBL/GenBank/DDBJ databases">
        <title>Gracilibacillus sp. isolated from saltern.</title>
        <authorList>
            <person name="Won M."/>
            <person name="Lee C.-M."/>
            <person name="Woen H.-Y."/>
            <person name="Kwon S.-W."/>
        </authorList>
    </citation>
    <scope>NUCLEOTIDE SEQUENCE [LARGE SCALE GENOMIC DNA]</scope>
    <source>
        <strain evidence="4 5">SSWR10-1</strain>
    </source>
</reference>
<dbReference type="PANTHER" id="PTHR43420">
    <property type="entry name" value="ACETYLTRANSFERASE"/>
    <property type="match status" value="1"/>
</dbReference>
<organism evidence="4 5">
    <name type="scientific">Gracilibacillus caseinilyticus</name>
    <dbReference type="NCBI Taxonomy" id="2932256"/>
    <lineage>
        <taxon>Bacteria</taxon>
        <taxon>Bacillati</taxon>
        <taxon>Bacillota</taxon>
        <taxon>Bacilli</taxon>
        <taxon>Bacillales</taxon>
        <taxon>Bacillaceae</taxon>
        <taxon>Gracilibacillus</taxon>
    </lineage>
</organism>
<dbReference type="RefSeq" id="WP_244723527.1">
    <property type="nucleotide sequence ID" value="NZ_CP095072.1"/>
</dbReference>
<dbReference type="InterPro" id="IPR000182">
    <property type="entry name" value="GNAT_dom"/>
</dbReference>
<keyword evidence="2" id="KW-0012">Acyltransferase</keyword>
<evidence type="ECO:0000259" key="3">
    <source>
        <dbReference type="PROSITE" id="PS51186"/>
    </source>
</evidence>
<sequence>MKTSIRQCTIDDLYLLQEIGTDTYNETYSHLNTPENINEYLENAFNVDQLTKELSNPSSTFLFQYVDKNLAGYLKINEADAQTYNVSDNALEIERIYVKNNYRSMGLGKVLLDKAMEIAKERQKSEIWLGVWRKNKNAIDFHKNMGFESRGSYSLYFGDDEQIMYIMAKKL</sequence>
<keyword evidence="5" id="KW-1185">Reference proteome</keyword>
<dbReference type="InterPro" id="IPR016181">
    <property type="entry name" value="Acyl_CoA_acyltransferase"/>
</dbReference>